<feature type="compositionally biased region" description="Basic and acidic residues" evidence="1">
    <location>
        <begin position="27"/>
        <end position="39"/>
    </location>
</feature>
<keyword evidence="2" id="KW-0812">Transmembrane</keyword>
<proteinExistence type="predicted"/>
<keyword evidence="2" id="KW-0472">Membrane</keyword>
<dbReference type="AlphaFoldDB" id="A0AAV9J1D3"/>
<comment type="caution">
    <text evidence="3">The sequence shown here is derived from an EMBL/GenBank/DDBJ whole genome shotgun (WGS) entry which is preliminary data.</text>
</comment>
<evidence type="ECO:0000313" key="4">
    <source>
        <dbReference type="Proteomes" id="UP001301350"/>
    </source>
</evidence>
<reference evidence="3 4" key="1">
    <citation type="submission" date="2022-07" db="EMBL/GenBank/DDBJ databases">
        <title>Genome-wide signatures of adaptation to extreme environments.</title>
        <authorList>
            <person name="Cho C.H."/>
            <person name="Yoon H.S."/>
        </authorList>
    </citation>
    <scope>NUCLEOTIDE SEQUENCE [LARGE SCALE GENOMIC DNA]</scope>
    <source>
        <strain evidence="3 4">DBV 063 E5</strain>
    </source>
</reference>
<sequence length="131" mass="14041">MTAVGQSGGSSDQSRSGMVGRSVPDAIRGEETSADKETSAAEGGLALWRLLWPQTPLNEAVQHVRQQWQEGTEQVRWVLWFAVLMAAVPLGVFGGATMLLRWGVPKSALAAAAAVHILCWVLAACAMRLKQ</sequence>
<name>A0AAV9J1D3_CYACA</name>
<feature type="region of interest" description="Disordered" evidence="1">
    <location>
        <begin position="1"/>
        <end position="39"/>
    </location>
</feature>
<protein>
    <submittedName>
        <fullName evidence="3">Uncharacterized protein</fullName>
    </submittedName>
</protein>
<keyword evidence="2" id="KW-1133">Transmembrane helix</keyword>
<gene>
    <name evidence="3" type="ORF">CDCA_CDCA17G4384</name>
</gene>
<feature type="transmembrane region" description="Helical" evidence="2">
    <location>
        <begin position="77"/>
        <end position="102"/>
    </location>
</feature>
<dbReference type="EMBL" id="JANCYW010000017">
    <property type="protein sequence ID" value="KAK4538359.1"/>
    <property type="molecule type" value="Genomic_DNA"/>
</dbReference>
<feature type="transmembrane region" description="Helical" evidence="2">
    <location>
        <begin position="108"/>
        <end position="129"/>
    </location>
</feature>
<evidence type="ECO:0000256" key="2">
    <source>
        <dbReference type="SAM" id="Phobius"/>
    </source>
</evidence>
<accession>A0AAV9J1D3</accession>
<organism evidence="3 4">
    <name type="scientific">Cyanidium caldarium</name>
    <name type="common">Red alga</name>
    <dbReference type="NCBI Taxonomy" id="2771"/>
    <lineage>
        <taxon>Eukaryota</taxon>
        <taxon>Rhodophyta</taxon>
        <taxon>Bangiophyceae</taxon>
        <taxon>Cyanidiales</taxon>
        <taxon>Cyanidiaceae</taxon>
        <taxon>Cyanidium</taxon>
    </lineage>
</organism>
<evidence type="ECO:0000256" key="1">
    <source>
        <dbReference type="SAM" id="MobiDB-lite"/>
    </source>
</evidence>
<keyword evidence="4" id="KW-1185">Reference proteome</keyword>
<evidence type="ECO:0000313" key="3">
    <source>
        <dbReference type="EMBL" id="KAK4538359.1"/>
    </source>
</evidence>
<dbReference type="Proteomes" id="UP001301350">
    <property type="component" value="Unassembled WGS sequence"/>
</dbReference>